<gene>
    <name evidence="1" type="ORF">FCS21_15815</name>
</gene>
<evidence type="ECO:0000313" key="2">
    <source>
        <dbReference type="Proteomes" id="UP000307702"/>
    </source>
</evidence>
<dbReference type="AlphaFoldDB" id="A0A8H2PJF2"/>
<dbReference type="Proteomes" id="UP000307702">
    <property type="component" value="Unassembled WGS sequence"/>
</dbReference>
<name>A0A8H2PJF2_9GAMM</name>
<proteinExistence type="predicted"/>
<comment type="caution">
    <text evidence="1">The sequence shown here is derived from an EMBL/GenBank/DDBJ whole genome shotgun (WGS) entry which is preliminary data.</text>
</comment>
<evidence type="ECO:0000313" key="1">
    <source>
        <dbReference type="EMBL" id="TMM38877.1"/>
    </source>
</evidence>
<feature type="non-terminal residue" evidence="1">
    <location>
        <position position="1"/>
    </location>
</feature>
<accession>A0A8H2PJF2</accession>
<protein>
    <submittedName>
        <fullName evidence="1">Uncharacterized protein</fullName>
    </submittedName>
</protein>
<organism evidence="1 2">
    <name type="scientific">Colwellia ponticola</name>
    <dbReference type="NCBI Taxonomy" id="2304625"/>
    <lineage>
        <taxon>Bacteria</taxon>
        <taxon>Pseudomonadati</taxon>
        <taxon>Pseudomonadota</taxon>
        <taxon>Gammaproteobacteria</taxon>
        <taxon>Alteromonadales</taxon>
        <taxon>Colwelliaceae</taxon>
        <taxon>Colwellia</taxon>
    </lineage>
</organism>
<dbReference type="EMBL" id="SZVP01000058">
    <property type="protein sequence ID" value="TMM38877.1"/>
    <property type="molecule type" value="Genomic_DNA"/>
</dbReference>
<keyword evidence="2" id="KW-1185">Reference proteome</keyword>
<reference evidence="1 2" key="1">
    <citation type="submission" date="2019-05" db="EMBL/GenBank/DDBJ databases">
        <title>Colwellia ponticola sp. nov., isolated from seawater.</title>
        <authorList>
            <person name="Yoon J.-H."/>
        </authorList>
    </citation>
    <scope>NUCLEOTIDE SEQUENCE [LARGE SCALE GENOMIC DNA]</scope>
    <source>
        <strain evidence="1 2">OISW-25</strain>
    </source>
</reference>
<sequence>RRDIFRELVPSVSQRKPIDPAHLKKLQQILLEKRIENKNENKKTSNRNIILGPGVERLI</sequence>